<evidence type="ECO:0000256" key="3">
    <source>
        <dbReference type="ARBA" id="ARBA00023152"/>
    </source>
</evidence>
<evidence type="ECO:0000256" key="6">
    <source>
        <dbReference type="PIRSR" id="PIRSR613078-2"/>
    </source>
</evidence>
<dbReference type="Gene3D" id="3.40.50.1240">
    <property type="entry name" value="Phosphoglycerate mutase-like"/>
    <property type="match status" value="1"/>
</dbReference>
<comment type="similarity">
    <text evidence="1">Belongs to the phosphoglycerate mutase family. BPG-dependent PGAM subfamily.</text>
</comment>
<dbReference type="GO" id="GO:0004619">
    <property type="term" value="F:phosphoglycerate mutase activity"/>
    <property type="evidence" value="ECO:0007669"/>
    <property type="project" value="UniProtKB-EC"/>
</dbReference>
<feature type="active site" description="Proton donor/acceptor" evidence="5">
    <location>
        <position position="84"/>
    </location>
</feature>
<proteinExistence type="inferred from homology"/>
<feature type="binding site" evidence="6">
    <location>
        <begin position="155"/>
        <end position="156"/>
    </location>
    <ligand>
        <name>substrate</name>
    </ligand>
</feature>
<feature type="binding site" evidence="6">
    <location>
        <begin position="111"/>
        <end position="112"/>
    </location>
    <ligand>
        <name>substrate</name>
    </ligand>
</feature>
<dbReference type="Proteomes" id="UP000177215">
    <property type="component" value="Unassembled WGS sequence"/>
</dbReference>
<accession>A0A1F6EU25</accession>
<evidence type="ECO:0000256" key="2">
    <source>
        <dbReference type="ARBA" id="ARBA00012028"/>
    </source>
</evidence>
<dbReference type="CDD" id="cd07067">
    <property type="entry name" value="HP_PGM_like"/>
    <property type="match status" value="1"/>
</dbReference>
<evidence type="ECO:0000256" key="4">
    <source>
        <dbReference type="ARBA" id="ARBA00023235"/>
    </source>
</evidence>
<dbReference type="NCBIfam" id="TIGR01258">
    <property type="entry name" value="pgm_1"/>
    <property type="match status" value="2"/>
</dbReference>
<protein>
    <recommendedName>
        <fullName evidence="2">phosphoglycerate mutase (2,3-diphosphoglycerate-dependent)</fullName>
        <ecNumber evidence="2">5.4.2.11</ecNumber>
    </recommendedName>
</protein>
<dbReference type="AlphaFoldDB" id="A0A1F6EU25"/>
<evidence type="ECO:0000256" key="5">
    <source>
        <dbReference type="PIRSR" id="PIRSR613078-1"/>
    </source>
</evidence>
<dbReference type="InterPro" id="IPR005952">
    <property type="entry name" value="Phosphogly_mut1"/>
</dbReference>
<dbReference type="GO" id="GO:0006096">
    <property type="term" value="P:glycolytic process"/>
    <property type="evidence" value="ECO:0007669"/>
    <property type="project" value="UniProtKB-KW"/>
</dbReference>
<dbReference type="PANTHER" id="PTHR11931">
    <property type="entry name" value="PHOSPHOGLYCERATE MUTASE"/>
    <property type="match status" value="1"/>
</dbReference>
<organism evidence="8 9">
    <name type="scientific">Candidatus Kaiserbacteria bacterium RIFCSPLOWO2_01_FULL_54_24</name>
    <dbReference type="NCBI Taxonomy" id="1798515"/>
    <lineage>
        <taxon>Bacteria</taxon>
        <taxon>Candidatus Kaiseribacteriota</taxon>
    </lineage>
</organism>
<dbReference type="EC" id="5.4.2.11" evidence="2"/>
<feature type="binding site" evidence="6">
    <location>
        <begin position="8"/>
        <end position="15"/>
    </location>
    <ligand>
        <name>substrate</name>
    </ligand>
</feature>
<keyword evidence="4" id="KW-0413">Isomerase</keyword>
<dbReference type="EMBL" id="MFMC01000026">
    <property type="protein sequence ID" value="OGG77113.1"/>
    <property type="molecule type" value="Genomic_DNA"/>
</dbReference>
<evidence type="ECO:0000313" key="8">
    <source>
        <dbReference type="EMBL" id="OGG77113.1"/>
    </source>
</evidence>
<feature type="binding site" evidence="6">
    <location>
        <position position="58"/>
    </location>
    <ligand>
        <name>substrate</name>
    </ligand>
</feature>
<dbReference type="InterPro" id="IPR029033">
    <property type="entry name" value="His_PPase_superfam"/>
</dbReference>
<evidence type="ECO:0000256" key="1">
    <source>
        <dbReference type="ARBA" id="ARBA00006717"/>
    </source>
</evidence>
<dbReference type="STRING" id="1798515.A3B35_00750"/>
<dbReference type="InterPro" id="IPR013078">
    <property type="entry name" value="His_Pase_superF_clade-1"/>
</dbReference>
<dbReference type="SMART" id="SM00855">
    <property type="entry name" value="PGAM"/>
    <property type="match status" value="1"/>
</dbReference>
<comment type="caution">
    <text evidence="8">The sequence shown here is derived from an EMBL/GenBank/DDBJ whole genome shotgun (WGS) entry which is preliminary data.</text>
</comment>
<feature type="active site" description="Tele-phosphohistidine intermediate" evidence="5">
    <location>
        <position position="9"/>
    </location>
</feature>
<feature type="binding site" evidence="6">
    <location>
        <begin position="84"/>
        <end position="87"/>
    </location>
    <ligand>
        <name>substrate</name>
    </ligand>
</feature>
<evidence type="ECO:0000313" key="9">
    <source>
        <dbReference type="Proteomes" id="UP000177215"/>
    </source>
</evidence>
<reference evidence="8 9" key="1">
    <citation type="journal article" date="2016" name="Nat. Commun.">
        <title>Thousands of microbial genomes shed light on interconnected biogeochemical processes in an aquifer system.</title>
        <authorList>
            <person name="Anantharaman K."/>
            <person name="Brown C.T."/>
            <person name="Hug L.A."/>
            <person name="Sharon I."/>
            <person name="Castelle C.J."/>
            <person name="Probst A.J."/>
            <person name="Thomas B.C."/>
            <person name="Singh A."/>
            <person name="Wilkins M.J."/>
            <person name="Karaoz U."/>
            <person name="Brodie E.L."/>
            <person name="Williams K.H."/>
            <person name="Hubbard S.S."/>
            <person name="Banfield J.F."/>
        </authorList>
    </citation>
    <scope>NUCLEOTIDE SEQUENCE [LARGE SCALE GENOMIC DNA]</scope>
</reference>
<sequence>MAYLILVRHTKSKWNALGLWQGWTDIELAPEGKEEALRTAEALRGLEINSVHTSLLRRAKETWNIIRDALKISPLTVEHQALNERHYGIYQGKNKWEIQKQVGEEEFKKIRRSWDHPIPEGETLQDVYKRIVPYYENTILKELKEGKNVVVVAHGNSLRALVKYLEHLSIEEVLNLEFGIGEVYIYEVDSEGKIVSKEIRAANPKLGKI</sequence>
<name>A0A1F6EU25_9BACT</name>
<feature type="site" description="Transition state stabilizer" evidence="7">
    <location>
        <position position="154"/>
    </location>
</feature>
<dbReference type="SUPFAM" id="SSF53254">
    <property type="entry name" value="Phosphoglycerate mutase-like"/>
    <property type="match status" value="1"/>
</dbReference>
<dbReference type="Pfam" id="PF00300">
    <property type="entry name" value="His_Phos_1"/>
    <property type="match status" value="1"/>
</dbReference>
<gene>
    <name evidence="8" type="ORF">A3B35_00750</name>
</gene>
<dbReference type="PIRSF" id="PIRSF000709">
    <property type="entry name" value="6PFK_2-Ptase"/>
    <property type="match status" value="1"/>
</dbReference>
<keyword evidence="3" id="KW-0324">Glycolysis</keyword>
<evidence type="ECO:0000256" key="7">
    <source>
        <dbReference type="PIRSR" id="PIRSR613078-3"/>
    </source>
</evidence>
<feature type="binding site" evidence="6">
    <location>
        <position position="95"/>
    </location>
    <ligand>
        <name>substrate</name>
    </ligand>
</feature>